<dbReference type="InterPro" id="IPR032689">
    <property type="entry name" value="TraG-D_C"/>
</dbReference>
<dbReference type="InterPro" id="IPR027417">
    <property type="entry name" value="P-loop_NTPase"/>
</dbReference>
<proteinExistence type="predicted"/>
<dbReference type="RefSeq" id="WP_025344859.1">
    <property type="nucleotide sequence ID" value="NZ_CP007201.1"/>
</dbReference>
<dbReference type="PANTHER" id="PTHR30121">
    <property type="entry name" value="UNCHARACTERIZED PROTEIN YJGR-RELATED"/>
    <property type="match status" value="1"/>
</dbReference>
<evidence type="ECO:0000313" key="3">
    <source>
        <dbReference type="Proteomes" id="UP000019322"/>
    </source>
</evidence>
<accession>A0AA86AM65</accession>
<dbReference type="SUPFAM" id="SSF52540">
    <property type="entry name" value="P-loop containing nucleoside triphosphate hydrolases"/>
    <property type="match status" value="1"/>
</dbReference>
<feature type="domain" description="TraD/TraG TraM recognition site" evidence="1">
    <location>
        <begin position="449"/>
        <end position="565"/>
    </location>
</feature>
<sequence>MSKVLSKLYKYALKVAGDKKLIDKYKVLNSDIMSIVNDIEGLKLNNDQPHIQTQILALERTKAKLEKYLVEIEEEFYDVSKGLWLGLAYDLADVDKPAFLLYLPWNNLKNHIEVFGTSGFGKSRLMALITRQFIHFGWSIFEIDPKGGEKQQIAQWIYDFAAEAGLEHLVTRIMPAYPELSDKGNPIFGMSDVEIASMGSSLTISGSGTQTSEEQFFGGQVYQILFAILSSMTYLENAIDPYKIEVNKKIVDEVKKYIAFKEHKNMPEVYNDGQIQYPDISKIAISDPAKFQLSTSISAYTRTLVTFRELAYFSIYEHLMELRKKVEDVPVPKLEDKSREREIFGMKDLAIKALDDVTKVGKEFYDKIGKSLSVLLSQLSYGPVGSVLCDIRINPLVKRARSKEGMIVLFQPCPMKFEKVSEILIKVYTRMWLSLFGTVGATGRGIHKRVAMVIDEAKPMMFPGVEEIYNKARELGMTIVALYQSTSDAKFKLGDILADITQDNTATSITMKQMSEKSREQVAKAFGTIKVAQNVQMSEASGIGGRSTMVWNEVDVVSADDIDALQIGEAYIRHYGKKYFVKFPYQRDPMPINVTMPILESESVYEFIDQVETMLKMQEKEIIDINNNHLQIGA</sequence>
<evidence type="ECO:0000313" key="2">
    <source>
        <dbReference type="EMBL" id="AHJ12989.1"/>
    </source>
</evidence>
<dbReference type="PANTHER" id="PTHR30121:SF11">
    <property type="entry name" value="AAA+ ATPASE DOMAIN-CONTAINING PROTEIN"/>
    <property type="match status" value="1"/>
</dbReference>
<dbReference type="KEGG" id="smul:SMUL_1734"/>
<dbReference type="Gene3D" id="3.40.50.300">
    <property type="entry name" value="P-loop containing nucleotide triphosphate hydrolases"/>
    <property type="match status" value="2"/>
</dbReference>
<gene>
    <name evidence="2" type="ORF">SMUL_1734</name>
</gene>
<dbReference type="AlphaFoldDB" id="A0AA86AM65"/>
<reference evidence="2 3" key="1">
    <citation type="journal article" date="2014" name="Environ. Microbiol.">
        <title>Insights into organohalide respiration and the versatile catabolism of Sulfurospirillum multivorans gained from comparative genomics and physiological studies.</title>
        <authorList>
            <person name="Goris T."/>
            <person name="Schubert T."/>
            <person name="Gadkari J."/>
            <person name="Wubet T."/>
            <person name="Tarkka M."/>
            <person name="Buscot F."/>
            <person name="Adrian L."/>
            <person name="Diekert G."/>
        </authorList>
    </citation>
    <scope>NUCLEOTIDE SEQUENCE [LARGE SCALE GENOMIC DNA]</scope>
    <source>
        <strain evidence="3">DM 12446 / JCM 15788 / NBRC 109480</strain>
    </source>
</reference>
<dbReference type="Proteomes" id="UP000019322">
    <property type="component" value="Chromosome"/>
</dbReference>
<dbReference type="Pfam" id="PF12696">
    <property type="entry name" value="TraG-D_C"/>
    <property type="match status" value="1"/>
</dbReference>
<protein>
    <submittedName>
        <fullName evidence="2">TraG family protein</fullName>
    </submittedName>
</protein>
<evidence type="ECO:0000259" key="1">
    <source>
        <dbReference type="Pfam" id="PF12696"/>
    </source>
</evidence>
<name>A0AA86AM65_SULMK</name>
<dbReference type="InterPro" id="IPR051162">
    <property type="entry name" value="T4SS_component"/>
</dbReference>
<dbReference type="EMBL" id="CP007201">
    <property type="protein sequence ID" value="AHJ12989.1"/>
    <property type="molecule type" value="Genomic_DNA"/>
</dbReference>
<organism evidence="2 3">
    <name type="scientific">Sulfurospirillum multivorans (strain DM 12446 / JCM 15788 / NBRC 109480)</name>
    <dbReference type="NCBI Taxonomy" id="1150621"/>
    <lineage>
        <taxon>Bacteria</taxon>
        <taxon>Pseudomonadati</taxon>
        <taxon>Campylobacterota</taxon>
        <taxon>Epsilonproteobacteria</taxon>
        <taxon>Campylobacterales</taxon>
        <taxon>Sulfurospirillaceae</taxon>
        <taxon>Sulfurospirillum</taxon>
    </lineage>
</organism>